<keyword evidence="2" id="KW-1185">Reference proteome</keyword>
<organism evidence="1 2">
    <name type="scientific">Mucilaginibacter angelicae</name>
    <dbReference type="NCBI Taxonomy" id="869718"/>
    <lineage>
        <taxon>Bacteria</taxon>
        <taxon>Pseudomonadati</taxon>
        <taxon>Bacteroidota</taxon>
        <taxon>Sphingobacteriia</taxon>
        <taxon>Sphingobacteriales</taxon>
        <taxon>Sphingobacteriaceae</taxon>
        <taxon>Mucilaginibacter</taxon>
    </lineage>
</organism>
<dbReference type="EMBL" id="JBHLTS010000007">
    <property type="protein sequence ID" value="MFC0513366.1"/>
    <property type="molecule type" value="Genomic_DNA"/>
</dbReference>
<comment type="caution">
    <text evidence="1">The sequence shown here is derived from an EMBL/GenBank/DDBJ whole genome shotgun (WGS) entry which is preliminary data.</text>
</comment>
<accession>A0ABV6L133</accession>
<sequence length="213" mass="24178">MQINVLLKPFAGDTYIEKSFLKFKKKMKIVNAIETGTNMGSTFAWLYNNFDRVYTCESDEGYYQGACKRIFSVNSKYKMDHYPSQIVNPPDMGEMIIANSDSVSFLKMIGPQLSGESIFFLDAHWYDDCPLYNELLTIADLGLSPAVIAIHDFKTDHPDELGYDTYGGQSFDLAWITPAVNQIYGSNWTYEYNKPETSAGAKRGIIYIKRASK</sequence>
<dbReference type="RefSeq" id="WP_377021234.1">
    <property type="nucleotide sequence ID" value="NZ_JBHLTS010000007.1"/>
</dbReference>
<reference evidence="1 2" key="1">
    <citation type="submission" date="2024-09" db="EMBL/GenBank/DDBJ databases">
        <authorList>
            <person name="Sun Q."/>
            <person name="Mori K."/>
        </authorList>
    </citation>
    <scope>NUCLEOTIDE SEQUENCE [LARGE SCALE GENOMIC DNA]</scope>
    <source>
        <strain evidence="1 2">NCAIM B.02415</strain>
    </source>
</reference>
<dbReference type="Proteomes" id="UP001589828">
    <property type="component" value="Unassembled WGS sequence"/>
</dbReference>
<proteinExistence type="predicted"/>
<evidence type="ECO:0008006" key="3">
    <source>
        <dbReference type="Google" id="ProtNLM"/>
    </source>
</evidence>
<evidence type="ECO:0000313" key="2">
    <source>
        <dbReference type="Proteomes" id="UP001589828"/>
    </source>
</evidence>
<protein>
    <recommendedName>
        <fullName evidence="3">Methyltransferase</fullName>
    </recommendedName>
</protein>
<name>A0ABV6L133_9SPHI</name>
<gene>
    <name evidence="1" type="ORF">ACFFGT_04115</name>
</gene>
<evidence type="ECO:0000313" key="1">
    <source>
        <dbReference type="EMBL" id="MFC0513366.1"/>
    </source>
</evidence>